<dbReference type="GO" id="GO:0016787">
    <property type="term" value="F:hydrolase activity"/>
    <property type="evidence" value="ECO:0007669"/>
    <property type="project" value="UniProtKB-KW"/>
</dbReference>
<name>A0A0M8PHD5_9EURO</name>
<evidence type="ECO:0000256" key="3">
    <source>
        <dbReference type="SAM" id="SignalP"/>
    </source>
</evidence>
<dbReference type="Proteomes" id="UP000037696">
    <property type="component" value="Unassembled WGS sequence"/>
</dbReference>
<dbReference type="Pfam" id="PF01764">
    <property type="entry name" value="Lipase_3"/>
    <property type="match status" value="1"/>
</dbReference>
<feature type="domain" description="Fungal lipase-type" evidence="4">
    <location>
        <begin position="103"/>
        <end position="233"/>
    </location>
</feature>
<gene>
    <name evidence="6" type="ORF">ACN38_g256</name>
</gene>
<dbReference type="Pfam" id="PF03893">
    <property type="entry name" value="Lipase3_N"/>
    <property type="match status" value="1"/>
</dbReference>
<evidence type="ECO:0000259" key="5">
    <source>
        <dbReference type="Pfam" id="PF03893"/>
    </source>
</evidence>
<feature type="signal peptide" evidence="3">
    <location>
        <begin position="1"/>
        <end position="18"/>
    </location>
</feature>
<feature type="domain" description="Mono-/di-acylglycerol lipase N-terminal" evidence="5">
    <location>
        <begin position="5"/>
        <end position="79"/>
    </location>
</feature>
<keyword evidence="1 3" id="KW-0732">Signal</keyword>
<dbReference type="GO" id="GO:0016042">
    <property type="term" value="P:lipid catabolic process"/>
    <property type="evidence" value="ECO:0007669"/>
    <property type="project" value="InterPro"/>
</dbReference>
<evidence type="ECO:0000256" key="1">
    <source>
        <dbReference type="ARBA" id="ARBA00022729"/>
    </source>
</evidence>
<evidence type="ECO:0000313" key="6">
    <source>
        <dbReference type="EMBL" id="KOS48714.1"/>
    </source>
</evidence>
<dbReference type="OrthoDB" id="426718at2759"/>
<keyword evidence="2" id="KW-0378">Hydrolase</keyword>
<protein>
    <recommendedName>
        <fullName evidence="8">Fungal lipase-like domain-containing protein</fullName>
    </recommendedName>
</protein>
<dbReference type="AlphaFoldDB" id="A0A0M8PHD5"/>
<feature type="chain" id="PRO_5005819725" description="Fungal lipase-like domain-containing protein" evidence="3">
    <location>
        <begin position="19"/>
        <end position="305"/>
    </location>
</feature>
<evidence type="ECO:0000259" key="4">
    <source>
        <dbReference type="Pfam" id="PF01764"/>
    </source>
</evidence>
<dbReference type="InterPro" id="IPR051299">
    <property type="entry name" value="AB_hydrolase_lip/est"/>
</dbReference>
<dbReference type="EMBL" id="LHQQ01000002">
    <property type="protein sequence ID" value="KOS48714.1"/>
    <property type="molecule type" value="Genomic_DNA"/>
</dbReference>
<evidence type="ECO:0000256" key="2">
    <source>
        <dbReference type="ARBA" id="ARBA00022801"/>
    </source>
</evidence>
<reference evidence="6 7" key="1">
    <citation type="submission" date="2015-08" db="EMBL/GenBank/DDBJ databases">
        <title>Genome sequencing of Penicillium nordicum.</title>
        <authorList>
            <person name="Nguyen H.D."/>
            <person name="Seifert K.A."/>
        </authorList>
    </citation>
    <scope>NUCLEOTIDE SEQUENCE [LARGE SCALE GENOMIC DNA]</scope>
    <source>
        <strain evidence="6 7">DAOMC 185683</strain>
    </source>
</reference>
<dbReference type="GO" id="GO:0072330">
    <property type="term" value="P:monocarboxylic acid biosynthetic process"/>
    <property type="evidence" value="ECO:0007669"/>
    <property type="project" value="UniProtKB-ARBA"/>
</dbReference>
<dbReference type="CDD" id="cd00519">
    <property type="entry name" value="Lipase_3"/>
    <property type="match status" value="1"/>
</dbReference>
<dbReference type="GO" id="GO:0017000">
    <property type="term" value="P:antibiotic biosynthetic process"/>
    <property type="evidence" value="ECO:0007669"/>
    <property type="project" value="UniProtKB-ARBA"/>
</dbReference>
<sequence>MRLSFFTALSAVASLGQALPGKLQSRDVSTSELDQFEFWVQYAAASYYEVAYTAEVGDKLSCSKGNCPEVEAIGATVSYDFSDSTITDTAGYIAVDHANSAIVLAFRGSYSVRNWVADVTFVHTNPGLCDGCLAELGFWSSWKLVRDDIIKELKEVVAQNPDYELVVVGHSLGAAIATLAAADLRGKGYPSAKLYAYASPRVANAALAKYITAQGNNYRFTHTKDPVPKLPLLSMGYVHVSPEYWITSPNNATVSTSDIKVIDGDVSFDGNTGTGLPLLTEFEAHVWYFVKVDDGKGPGLPFKRI</sequence>
<keyword evidence="7" id="KW-1185">Reference proteome</keyword>
<dbReference type="PANTHER" id="PTHR46640">
    <property type="entry name" value="TRIACYLGLYCEROL LIPASE, PUTATIVE (AFU_ORTHOLOGUE AFUA_6G06510)-RELATED"/>
    <property type="match status" value="1"/>
</dbReference>
<comment type="caution">
    <text evidence="6">The sequence shown here is derived from an EMBL/GenBank/DDBJ whole genome shotgun (WGS) entry which is preliminary data.</text>
</comment>
<dbReference type="PANTHER" id="PTHR46640:SF1">
    <property type="entry name" value="FUNGAL LIPASE-LIKE DOMAIN-CONTAINING PROTEIN-RELATED"/>
    <property type="match status" value="1"/>
</dbReference>
<dbReference type="SUPFAM" id="SSF53474">
    <property type="entry name" value="alpha/beta-Hydrolases"/>
    <property type="match status" value="1"/>
</dbReference>
<evidence type="ECO:0000313" key="7">
    <source>
        <dbReference type="Proteomes" id="UP000037696"/>
    </source>
</evidence>
<dbReference type="InterPro" id="IPR029058">
    <property type="entry name" value="AB_hydrolase_fold"/>
</dbReference>
<proteinExistence type="predicted"/>
<organism evidence="6 7">
    <name type="scientific">Penicillium nordicum</name>
    <dbReference type="NCBI Taxonomy" id="229535"/>
    <lineage>
        <taxon>Eukaryota</taxon>
        <taxon>Fungi</taxon>
        <taxon>Dikarya</taxon>
        <taxon>Ascomycota</taxon>
        <taxon>Pezizomycotina</taxon>
        <taxon>Eurotiomycetes</taxon>
        <taxon>Eurotiomycetidae</taxon>
        <taxon>Eurotiales</taxon>
        <taxon>Aspergillaceae</taxon>
        <taxon>Penicillium</taxon>
    </lineage>
</organism>
<dbReference type="InterPro" id="IPR005592">
    <property type="entry name" value="Mono/diacylglycerol_lipase_N"/>
</dbReference>
<dbReference type="InterPro" id="IPR002921">
    <property type="entry name" value="Fungal_lipase-type"/>
</dbReference>
<dbReference type="STRING" id="229535.A0A0M8PHD5"/>
<evidence type="ECO:0008006" key="8">
    <source>
        <dbReference type="Google" id="ProtNLM"/>
    </source>
</evidence>
<dbReference type="Gene3D" id="3.40.50.1820">
    <property type="entry name" value="alpha/beta hydrolase"/>
    <property type="match status" value="1"/>
</dbReference>
<accession>A0A0M8PHD5</accession>